<keyword evidence="1" id="KW-0812">Transmembrane</keyword>
<dbReference type="SUPFAM" id="SSF52540">
    <property type="entry name" value="P-loop containing nucleoside triphosphate hydrolases"/>
    <property type="match status" value="1"/>
</dbReference>
<comment type="caution">
    <text evidence="3">The sequence shown here is derived from an EMBL/GenBank/DDBJ whole genome shotgun (WGS) entry which is preliminary data.</text>
</comment>
<dbReference type="AlphaFoldDB" id="A0A177FG68"/>
<dbReference type="OrthoDB" id="4149596at2759"/>
<evidence type="ECO:0000256" key="1">
    <source>
        <dbReference type="SAM" id="Phobius"/>
    </source>
</evidence>
<feature type="domain" description="ATPase AAA-type core" evidence="2">
    <location>
        <begin position="112"/>
        <end position="200"/>
    </location>
</feature>
<dbReference type="Gene3D" id="3.40.50.300">
    <property type="entry name" value="P-loop containing nucleotide triphosphate hydrolases"/>
    <property type="match status" value="1"/>
</dbReference>
<dbReference type="InterPro" id="IPR003959">
    <property type="entry name" value="ATPase_AAA_core"/>
</dbReference>
<dbReference type="Proteomes" id="UP000077002">
    <property type="component" value="Unassembled WGS sequence"/>
</dbReference>
<accession>A0A177FG68</accession>
<name>A0A177FG68_9EURO</name>
<dbReference type="PANTHER" id="PTHR46411:SF2">
    <property type="entry name" value="AAA+ ATPASE DOMAIN-CONTAINING PROTEIN"/>
    <property type="match status" value="1"/>
</dbReference>
<sequence length="209" mass="23523">MTTPLVWRPSPVSMARHNMQFAGFFTAFMIPLGLFMWGVRDPASVAEARKRAARRVDLEVEYIADVQWNTKAFQNLVAEEDTKDLLEALIKNQLKIETSTDLIAGKGNGLIVLLHGGPGTGETYTPESVADYAQKPLYRVTCRDIGTEPVEVEKYLETVLRLGRPWSCVVQEDDADIFLEERTLADLRLNAFVSVFLRVLEYYNGSSSM</sequence>
<protein>
    <recommendedName>
        <fullName evidence="2">ATPase AAA-type core domain-containing protein</fullName>
    </recommendedName>
</protein>
<keyword evidence="1" id="KW-1133">Transmembrane helix</keyword>
<dbReference type="PANTHER" id="PTHR46411">
    <property type="entry name" value="FAMILY ATPASE, PUTATIVE-RELATED"/>
    <property type="match status" value="1"/>
</dbReference>
<keyword evidence="1" id="KW-0472">Membrane</keyword>
<dbReference type="GeneID" id="34597764"/>
<proteinExistence type="predicted"/>
<feature type="transmembrane region" description="Helical" evidence="1">
    <location>
        <begin position="20"/>
        <end position="39"/>
    </location>
</feature>
<dbReference type="RefSeq" id="XP_022515256.1">
    <property type="nucleotide sequence ID" value="XM_022652568.1"/>
</dbReference>
<reference evidence="3 4" key="1">
    <citation type="submission" date="2016-03" db="EMBL/GenBank/DDBJ databases">
        <title>Draft genome sequence of the Fonsecaea monophora CBS 269.37.</title>
        <authorList>
            <person name="Bombassaro A."/>
            <person name="Vinicius W.A."/>
            <person name="De Hoog S."/>
            <person name="Sun J."/>
            <person name="Souza E.M."/>
            <person name="Raittz R.T."/>
            <person name="Costa F."/>
            <person name="Leao A.C."/>
            <person name="Tadra-Sfeir M.Z."/>
            <person name="Baura V."/>
            <person name="Balsanelli E."/>
            <person name="Pedrosa F.O."/>
            <person name="Moreno L.F."/>
            <person name="Steffens M.B."/>
            <person name="Xi L."/>
            <person name="Bocca A.L."/>
            <person name="Felipe M.S."/>
            <person name="Teixeira M."/>
            <person name="Telles Filho F.Q."/>
            <person name="Azevedo C.M."/>
            <person name="Gomes R."/>
            <person name="Vicente V.A."/>
        </authorList>
    </citation>
    <scope>NUCLEOTIDE SEQUENCE [LARGE SCALE GENOMIC DNA]</scope>
    <source>
        <strain evidence="3 4">CBS 269.37</strain>
    </source>
</reference>
<dbReference type="GO" id="GO:0005524">
    <property type="term" value="F:ATP binding"/>
    <property type="evidence" value="ECO:0007669"/>
    <property type="project" value="InterPro"/>
</dbReference>
<evidence type="ECO:0000259" key="2">
    <source>
        <dbReference type="Pfam" id="PF00004"/>
    </source>
</evidence>
<keyword evidence="4" id="KW-1185">Reference proteome</keyword>
<gene>
    <name evidence="3" type="ORF">AYO21_02590</name>
</gene>
<evidence type="ECO:0000313" key="3">
    <source>
        <dbReference type="EMBL" id="OAG43304.1"/>
    </source>
</evidence>
<dbReference type="InterPro" id="IPR027417">
    <property type="entry name" value="P-loop_NTPase"/>
</dbReference>
<evidence type="ECO:0000313" key="4">
    <source>
        <dbReference type="Proteomes" id="UP000077002"/>
    </source>
</evidence>
<organism evidence="3 4">
    <name type="scientific">Fonsecaea monophora</name>
    <dbReference type="NCBI Taxonomy" id="254056"/>
    <lineage>
        <taxon>Eukaryota</taxon>
        <taxon>Fungi</taxon>
        <taxon>Dikarya</taxon>
        <taxon>Ascomycota</taxon>
        <taxon>Pezizomycotina</taxon>
        <taxon>Eurotiomycetes</taxon>
        <taxon>Chaetothyriomycetidae</taxon>
        <taxon>Chaetothyriales</taxon>
        <taxon>Herpotrichiellaceae</taxon>
        <taxon>Fonsecaea</taxon>
    </lineage>
</organism>
<dbReference type="EMBL" id="LVKK01000011">
    <property type="protein sequence ID" value="OAG43304.1"/>
    <property type="molecule type" value="Genomic_DNA"/>
</dbReference>
<dbReference type="GO" id="GO:0016887">
    <property type="term" value="F:ATP hydrolysis activity"/>
    <property type="evidence" value="ECO:0007669"/>
    <property type="project" value="InterPro"/>
</dbReference>
<dbReference type="Pfam" id="PF00004">
    <property type="entry name" value="AAA"/>
    <property type="match status" value="1"/>
</dbReference>